<dbReference type="PANTHER" id="PTHR31800">
    <property type="entry name" value="COILED-COIL DOMAIN-CONTAINING PROTEIN 32"/>
    <property type="match status" value="1"/>
</dbReference>
<evidence type="ECO:0000313" key="3">
    <source>
        <dbReference type="EMBL" id="KAJ3613051.1"/>
    </source>
</evidence>
<dbReference type="AlphaFoldDB" id="A0A9Q0EWI5"/>
<dbReference type="PANTHER" id="PTHR31800:SF1">
    <property type="entry name" value="COILED-COIL DOMAIN-CONTAINING PROTEIN 32"/>
    <property type="match status" value="1"/>
</dbReference>
<dbReference type="OrthoDB" id="5982503at2759"/>
<dbReference type="Pfam" id="PF14989">
    <property type="entry name" value="CCDC32"/>
    <property type="match status" value="1"/>
</dbReference>
<evidence type="ECO:0000313" key="4">
    <source>
        <dbReference type="Proteomes" id="UP001148018"/>
    </source>
</evidence>
<evidence type="ECO:0000256" key="2">
    <source>
        <dbReference type="SAM" id="MobiDB-lite"/>
    </source>
</evidence>
<feature type="compositionally biased region" description="Basic and acidic residues" evidence="2">
    <location>
        <begin position="183"/>
        <end position="199"/>
    </location>
</feature>
<keyword evidence="4" id="KW-1185">Reference proteome</keyword>
<protein>
    <recommendedName>
        <fullName evidence="5">Coiled-coil domain containing 32</fullName>
    </recommendedName>
</protein>
<accession>A0A9Q0EWI5</accession>
<gene>
    <name evidence="3" type="ORF">NHX12_019307</name>
</gene>
<evidence type="ECO:0008006" key="5">
    <source>
        <dbReference type="Google" id="ProtNLM"/>
    </source>
</evidence>
<evidence type="ECO:0000256" key="1">
    <source>
        <dbReference type="SAM" id="Coils"/>
    </source>
</evidence>
<dbReference type="GO" id="GO:0044782">
    <property type="term" value="P:cilium organization"/>
    <property type="evidence" value="ECO:0007669"/>
    <property type="project" value="TreeGrafter"/>
</dbReference>
<organism evidence="3 4">
    <name type="scientific">Muraenolepis orangiensis</name>
    <name type="common">Patagonian moray cod</name>
    <dbReference type="NCBI Taxonomy" id="630683"/>
    <lineage>
        <taxon>Eukaryota</taxon>
        <taxon>Metazoa</taxon>
        <taxon>Chordata</taxon>
        <taxon>Craniata</taxon>
        <taxon>Vertebrata</taxon>
        <taxon>Euteleostomi</taxon>
        <taxon>Actinopterygii</taxon>
        <taxon>Neopterygii</taxon>
        <taxon>Teleostei</taxon>
        <taxon>Neoteleostei</taxon>
        <taxon>Acanthomorphata</taxon>
        <taxon>Zeiogadaria</taxon>
        <taxon>Gadariae</taxon>
        <taxon>Gadiformes</taxon>
        <taxon>Muraenolepidoidei</taxon>
        <taxon>Muraenolepididae</taxon>
        <taxon>Muraenolepis</taxon>
    </lineage>
</organism>
<feature type="coiled-coil region" evidence="1">
    <location>
        <begin position="71"/>
        <end position="98"/>
    </location>
</feature>
<feature type="compositionally biased region" description="Polar residues" evidence="2">
    <location>
        <begin position="37"/>
        <end position="55"/>
    </location>
</feature>
<name>A0A9Q0EWI5_9TELE</name>
<feature type="region of interest" description="Disordered" evidence="2">
    <location>
        <begin position="160"/>
        <end position="199"/>
    </location>
</feature>
<keyword evidence="1" id="KW-0175">Coiled coil</keyword>
<proteinExistence type="predicted"/>
<sequence>MDDFGVQEVRSSGELWSDICSTLPEVKDEVANREHNTLFTDSFQPPSQGNGQTHGQSEHVPNGTSKKWEPMDDSEIYIASLENRLKRLKGQSSDVTSRDMLKSLSQAKKECWDRFLHDTQTSELFQSGDLDDGALEHFKRWLIPEKVAISAEELEYLLRPSENREASDGAAVPDQTQSGDEVNGERASSEEDEAHHPEK</sequence>
<dbReference type="Proteomes" id="UP001148018">
    <property type="component" value="Unassembled WGS sequence"/>
</dbReference>
<dbReference type="InterPro" id="IPR028039">
    <property type="entry name" value="CCDC32"/>
</dbReference>
<reference evidence="3" key="1">
    <citation type="submission" date="2022-07" db="EMBL/GenBank/DDBJ databases">
        <title>Chromosome-level genome of Muraenolepis orangiensis.</title>
        <authorList>
            <person name="Kim J."/>
        </authorList>
    </citation>
    <scope>NUCLEOTIDE SEQUENCE</scope>
    <source>
        <strain evidence="3">KU_S4_2022</strain>
        <tissue evidence="3">Muscle</tissue>
    </source>
</reference>
<feature type="region of interest" description="Disordered" evidence="2">
    <location>
        <begin position="31"/>
        <end position="69"/>
    </location>
</feature>
<dbReference type="EMBL" id="JANIIK010000035">
    <property type="protein sequence ID" value="KAJ3613051.1"/>
    <property type="molecule type" value="Genomic_DNA"/>
</dbReference>
<comment type="caution">
    <text evidence="3">The sequence shown here is derived from an EMBL/GenBank/DDBJ whole genome shotgun (WGS) entry which is preliminary data.</text>
</comment>